<comment type="similarity">
    <text evidence="2 11">Belongs to the phosphoribulokinase family.</text>
</comment>
<keyword evidence="9" id="KW-0067">ATP-binding</keyword>
<evidence type="ECO:0000256" key="7">
    <source>
        <dbReference type="ARBA" id="ARBA00022741"/>
    </source>
</evidence>
<dbReference type="EC" id="2.7.1.19" evidence="3 11"/>
<keyword evidence="6 14" id="KW-0808">Transferase</keyword>
<evidence type="ECO:0000313" key="14">
    <source>
        <dbReference type="EMBL" id="ARP39453.1"/>
    </source>
</evidence>
<dbReference type="KEGG" id="vsy:K08M4_27620"/>
<dbReference type="PROSITE" id="PS00567">
    <property type="entry name" value="PHOSPHORIBULOKINASE"/>
    <property type="match status" value="1"/>
</dbReference>
<keyword evidence="4" id="KW-0602">Photosynthesis</keyword>
<dbReference type="RefSeq" id="WP_086050215.1">
    <property type="nucleotide sequence ID" value="NZ_CP017916.1"/>
</dbReference>
<feature type="domain" description="Phosphoribulokinase/uridine kinase" evidence="13">
    <location>
        <begin position="401"/>
        <end position="581"/>
    </location>
</feature>
<dbReference type="InterPro" id="IPR006082">
    <property type="entry name" value="PRK"/>
</dbReference>
<keyword evidence="5" id="KW-0113">Calvin cycle</keyword>
<organism evidence="14 15">
    <name type="scientific">Vibrio syngnathi</name>
    <dbReference type="NCBI Taxonomy" id="3034029"/>
    <lineage>
        <taxon>Bacteria</taxon>
        <taxon>Pseudomonadati</taxon>
        <taxon>Pseudomonadota</taxon>
        <taxon>Gammaproteobacteria</taxon>
        <taxon>Vibrionales</taxon>
        <taxon>Vibrionaceae</taxon>
        <taxon>Vibrio</taxon>
    </lineage>
</organism>
<dbReference type="GO" id="GO:0019253">
    <property type="term" value="P:reductive pentose-phosphate cycle"/>
    <property type="evidence" value="ECO:0007669"/>
    <property type="project" value="UniProtKB-KW"/>
</dbReference>
<evidence type="ECO:0000313" key="15">
    <source>
        <dbReference type="Proteomes" id="UP000194136"/>
    </source>
</evidence>
<keyword evidence="7" id="KW-0547">Nucleotide-binding</keyword>
<evidence type="ECO:0000256" key="3">
    <source>
        <dbReference type="ARBA" id="ARBA00012042"/>
    </source>
</evidence>
<evidence type="ECO:0000256" key="1">
    <source>
        <dbReference type="ARBA" id="ARBA00005215"/>
    </source>
</evidence>
<name>A0AA34XPN9_9VIBR</name>
<evidence type="ECO:0000256" key="11">
    <source>
        <dbReference type="RuleBase" id="RU004082"/>
    </source>
</evidence>
<keyword evidence="15" id="KW-1185">Reference proteome</keyword>
<dbReference type="EMBL" id="CP017916">
    <property type="protein sequence ID" value="ARP39453.1"/>
    <property type="molecule type" value="Genomic_DNA"/>
</dbReference>
<protein>
    <recommendedName>
        <fullName evidence="3 11">Phosphoribulokinase</fullName>
        <ecNumber evidence="3 11">2.7.1.19</ecNumber>
    </recommendedName>
</protein>
<evidence type="ECO:0000256" key="4">
    <source>
        <dbReference type="ARBA" id="ARBA00022531"/>
    </source>
</evidence>
<keyword evidence="12" id="KW-0472">Membrane</keyword>
<evidence type="ECO:0000256" key="8">
    <source>
        <dbReference type="ARBA" id="ARBA00022777"/>
    </source>
</evidence>
<dbReference type="Gene3D" id="3.40.50.300">
    <property type="entry name" value="P-loop containing nucleotide triphosphate hydrolases"/>
    <property type="match status" value="1"/>
</dbReference>
<dbReference type="Pfam" id="PF00485">
    <property type="entry name" value="PRK"/>
    <property type="match status" value="1"/>
</dbReference>
<dbReference type="SUPFAM" id="SSF52540">
    <property type="entry name" value="P-loop containing nucleoside triphosphate hydrolases"/>
    <property type="match status" value="1"/>
</dbReference>
<dbReference type="GO" id="GO:0005524">
    <property type="term" value="F:ATP binding"/>
    <property type="evidence" value="ECO:0007669"/>
    <property type="project" value="UniProtKB-KW"/>
</dbReference>
<evidence type="ECO:0000259" key="13">
    <source>
        <dbReference type="Pfam" id="PF00485"/>
    </source>
</evidence>
<dbReference type="InterPro" id="IPR027417">
    <property type="entry name" value="P-loop_NTPase"/>
</dbReference>
<accession>A0AA34XPN9</accession>
<evidence type="ECO:0000256" key="5">
    <source>
        <dbReference type="ARBA" id="ARBA00022567"/>
    </source>
</evidence>
<feature type="transmembrane region" description="Helical" evidence="12">
    <location>
        <begin position="149"/>
        <end position="165"/>
    </location>
</feature>
<evidence type="ECO:0000256" key="6">
    <source>
        <dbReference type="ARBA" id="ARBA00022679"/>
    </source>
</evidence>
<feature type="transmembrane region" description="Helical" evidence="12">
    <location>
        <begin position="16"/>
        <end position="37"/>
    </location>
</feature>
<dbReference type="InterPro" id="IPR006083">
    <property type="entry name" value="PRK/URK"/>
</dbReference>
<dbReference type="Proteomes" id="UP000194136">
    <property type="component" value="Chromosome 1"/>
</dbReference>
<evidence type="ECO:0000256" key="12">
    <source>
        <dbReference type="SAM" id="Phobius"/>
    </source>
</evidence>
<keyword evidence="12" id="KW-0812">Transmembrane</keyword>
<dbReference type="PANTHER" id="PTHR10285">
    <property type="entry name" value="URIDINE KINASE"/>
    <property type="match status" value="1"/>
</dbReference>
<proteinExistence type="inferred from homology"/>
<dbReference type="PRINTS" id="PR00478">
    <property type="entry name" value="PHRIBLKINASE"/>
</dbReference>
<feature type="transmembrane region" description="Helical" evidence="12">
    <location>
        <begin position="363"/>
        <end position="384"/>
    </location>
</feature>
<evidence type="ECO:0000256" key="9">
    <source>
        <dbReference type="ARBA" id="ARBA00022840"/>
    </source>
</evidence>
<sequence length="685" mass="79463">MKNLDYFRVSFNYYKVNYLALIFFVKWLILGLFSSGYQQDLFYPFTNWFVVNIDNPWSAVYNGTLLADFPYSTTMLYVLSIFNYLMDKINIDIYFINNLIYSTPLILSDLLIAYCLVELTQYKKSRVALLYVLSPIVLFSTYIHNQLDVIPISILLLSLVFFVKGKYLRASIIFGLSLGAKLNVLLALPLLMIYMYKHRDLGWIFLFPAISFTTFFISALPFIASDSYMELVLLSSKQKLLFDSKYAIGTIDLYLPILVSLVLYAYFLSFKKVNKDLLIAFISLLFIANIFFFIPSPGWYVWLLPFVTLSIAKNSSKLLEGYFALGVLNILYLTYFIFAHKYDQTPILFLGEVVPLYKVDQDIVSNVIFTCLESALVCTALYVYKFSVKSNNLYRRKTPFIIGVGGDSGTGKSTLKVLIGDLFKDNLLQIEGDGDHRWERGHENWNNHTHLNPKANWLHRQSENLVELKSWKNAKRVDYDHKTGTFTEQYSIKPKEFILMSGLHPFYLPISRKVVDLKVYMEPNEDLRRYWKVQRDMAHRGYTLEKIMCQIESRVNDAEKYIYPQKQFSDLIISFFPVSEISDYSQTGDVEIGLRITCEASIQLEEILRGLNVQSSWDYAEDLNSQIIELYEPPEMADFSQLSNKFIPNIDELVNEPEFDTGYNGFIQLVTLLSISQRMKGENQI</sequence>
<feature type="transmembrane region" description="Helical" evidence="12">
    <location>
        <begin position="319"/>
        <end position="338"/>
    </location>
</feature>
<keyword evidence="8" id="KW-0418">Kinase</keyword>
<feature type="transmembrane region" description="Helical" evidence="12">
    <location>
        <begin position="202"/>
        <end position="225"/>
    </location>
</feature>
<keyword evidence="12" id="KW-1133">Transmembrane helix</keyword>
<comment type="catalytic activity">
    <reaction evidence="10 11">
        <text>D-ribulose 5-phosphate + ATP = D-ribulose 1,5-bisphosphate + ADP + H(+)</text>
        <dbReference type="Rhea" id="RHEA:19365"/>
        <dbReference type="ChEBI" id="CHEBI:15378"/>
        <dbReference type="ChEBI" id="CHEBI:30616"/>
        <dbReference type="ChEBI" id="CHEBI:57870"/>
        <dbReference type="ChEBI" id="CHEBI:58121"/>
        <dbReference type="ChEBI" id="CHEBI:456216"/>
        <dbReference type="EC" id="2.7.1.19"/>
    </reaction>
</comment>
<feature type="transmembrane region" description="Helical" evidence="12">
    <location>
        <begin position="279"/>
        <end position="307"/>
    </location>
</feature>
<reference evidence="14 15" key="1">
    <citation type="submission" date="2016-10" db="EMBL/GenBank/DDBJ databases">
        <title>The High Quality Genome of Vibrio splendidus K08M4.</title>
        <authorList>
            <person name="Wendling C."/>
            <person name="Chibani C.M."/>
            <person name="Hertel R."/>
            <person name="Sproer C."/>
            <person name="Bunk B."/>
            <person name="Overmann J."/>
            <person name="Roth O."/>
            <person name="Liesegang H."/>
        </authorList>
    </citation>
    <scope>NUCLEOTIDE SEQUENCE [LARGE SCALE GENOMIC DNA]</scope>
    <source>
        <strain evidence="14 15">K08M4</strain>
    </source>
</reference>
<feature type="transmembrane region" description="Helical" evidence="12">
    <location>
        <begin position="127"/>
        <end position="143"/>
    </location>
</feature>
<feature type="transmembrane region" description="Helical" evidence="12">
    <location>
        <begin position="93"/>
        <end position="115"/>
    </location>
</feature>
<feature type="transmembrane region" description="Helical" evidence="12">
    <location>
        <begin position="246"/>
        <end position="267"/>
    </location>
</feature>
<feature type="transmembrane region" description="Helical" evidence="12">
    <location>
        <begin position="172"/>
        <end position="196"/>
    </location>
</feature>
<gene>
    <name evidence="14" type="primary">prk</name>
    <name evidence="14" type="ORF">K08M4_27620</name>
</gene>
<dbReference type="AlphaFoldDB" id="A0AA34XPN9"/>
<evidence type="ECO:0000256" key="2">
    <source>
        <dbReference type="ARBA" id="ARBA00009719"/>
    </source>
</evidence>
<dbReference type="GO" id="GO:0008974">
    <property type="term" value="F:phosphoribulokinase activity"/>
    <property type="evidence" value="ECO:0007669"/>
    <property type="project" value="UniProtKB-EC"/>
</dbReference>
<comment type="pathway">
    <text evidence="1">Carbohydrate biosynthesis; Calvin cycle.</text>
</comment>
<evidence type="ECO:0000256" key="10">
    <source>
        <dbReference type="ARBA" id="ARBA00047663"/>
    </source>
</evidence>